<keyword evidence="4" id="KW-1185">Reference proteome</keyword>
<dbReference type="PATRIC" id="fig|926562.3.peg.1566"/>
<dbReference type="KEGG" id="oho:Oweho_1565"/>
<dbReference type="InterPro" id="IPR004143">
    <property type="entry name" value="BPL_LPL_catalytic"/>
</dbReference>
<evidence type="ECO:0000313" key="4">
    <source>
        <dbReference type="Proteomes" id="UP000005631"/>
    </source>
</evidence>
<dbReference type="GO" id="GO:0005737">
    <property type="term" value="C:cytoplasm"/>
    <property type="evidence" value="ECO:0007669"/>
    <property type="project" value="TreeGrafter"/>
</dbReference>
<dbReference type="PROSITE" id="PS51733">
    <property type="entry name" value="BPL_LPL_CATALYTIC"/>
    <property type="match status" value="1"/>
</dbReference>
<dbReference type="PANTHER" id="PTHR12835:SF5">
    <property type="entry name" value="BIOTIN--PROTEIN LIGASE"/>
    <property type="match status" value="1"/>
</dbReference>
<dbReference type="OrthoDB" id="9807064at2"/>
<dbReference type="EMBL" id="CP003156">
    <property type="protein sequence ID" value="AEV32555.1"/>
    <property type="molecule type" value="Genomic_DNA"/>
</dbReference>
<dbReference type="Proteomes" id="UP000005631">
    <property type="component" value="Chromosome"/>
</dbReference>
<accession>G8QZC7</accession>
<name>G8QZC7_OWEHD</name>
<dbReference type="InterPro" id="IPR045864">
    <property type="entry name" value="aa-tRNA-synth_II/BPL/LPL"/>
</dbReference>
<feature type="domain" description="BPL/LPL catalytic" evidence="2">
    <location>
        <begin position="4"/>
        <end position="190"/>
    </location>
</feature>
<dbReference type="SUPFAM" id="SSF55681">
    <property type="entry name" value="Class II aaRS and biotin synthetases"/>
    <property type="match status" value="1"/>
</dbReference>
<evidence type="ECO:0000259" key="2">
    <source>
        <dbReference type="PROSITE" id="PS51733"/>
    </source>
</evidence>
<dbReference type="AlphaFoldDB" id="G8QZC7"/>
<keyword evidence="1 3" id="KW-0436">Ligase</keyword>
<dbReference type="RefSeq" id="WP_014201911.1">
    <property type="nucleotide sequence ID" value="NC_016599.1"/>
</dbReference>
<sequence>MASTSHLNTLFIGHHRLHFESLDSTNNYLKELIGKKDVQEGLVVTADYQTSGRGQIGNTWASEPGVNLLMSVFFKPHYLNASHSFYFNMSVCLAVADTLNFFHAGFQVKWPNDILFDGKKVCGILIENSLMGKNIQHSVVGIGVNVNQNIFDKNTNKATSLRQILGHEVEMRYFTNKVLEMLEKRYHQLQRDRYGLLQDYFAFLYGYKQTVAAFINGKKVMATIIDVLADGHLKAEINGKTELFQFKEISFEL</sequence>
<organism evidence="3 4">
    <name type="scientific">Owenweeksia hongkongensis (strain DSM 17368 / CIP 108786 / JCM 12287 / NRRL B-23963 / UST20020801)</name>
    <dbReference type="NCBI Taxonomy" id="926562"/>
    <lineage>
        <taxon>Bacteria</taxon>
        <taxon>Pseudomonadati</taxon>
        <taxon>Bacteroidota</taxon>
        <taxon>Flavobacteriia</taxon>
        <taxon>Flavobacteriales</taxon>
        <taxon>Owenweeksiaceae</taxon>
        <taxon>Owenweeksia</taxon>
    </lineage>
</organism>
<dbReference type="GO" id="GO:0004077">
    <property type="term" value="F:biotin--[biotin carboxyl-carrier protein] ligase activity"/>
    <property type="evidence" value="ECO:0007669"/>
    <property type="project" value="InterPro"/>
</dbReference>
<dbReference type="InterPro" id="IPR004408">
    <property type="entry name" value="Biotin_CoA_COase_ligase"/>
</dbReference>
<dbReference type="Gene3D" id="3.30.930.10">
    <property type="entry name" value="Bira Bifunctional Protein, Domain 2"/>
    <property type="match status" value="1"/>
</dbReference>
<reference evidence="3 4" key="1">
    <citation type="journal article" date="2012" name="Stand. Genomic Sci.">
        <title>Genome sequence of the orange-pigmented seawater bacterium Owenweeksia hongkongensis type strain (UST20020801(T)).</title>
        <authorList>
            <person name="Riedel T."/>
            <person name="Held B."/>
            <person name="Nolan M."/>
            <person name="Lucas S."/>
            <person name="Lapidus A."/>
            <person name="Tice H."/>
            <person name="Del Rio T.G."/>
            <person name="Cheng J.F."/>
            <person name="Han C."/>
            <person name="Tapia R."/>
            <person name="Goodwin L.A."/>
            <person name="Pitluck S."/>
            <person name="Liolios K."/>
            <person name="Mavromatis K."/>
            <person name="Pagani I."/>
            <person name="Ivanova N."/>
            <person name="Mikhailova N."/>
            <person name="Pati A."/>
            <person name="Chen A."/>
            <person name="Palaniappan K."/>
            <person name="Rohde M."/>
            <person name="Tindall B.J."/>
            <person name="Detter J.C."/>
            <person name="Goker M."/>
            <person name="Woyke T."/>
            <person name="Bristow J."/>
            <person name="Eisen J.A."/>
            <person name="Markowitz V."/>
            <person name="Hugenholtz P."/>
            <person name="Klenk H.P."/>
            <person name="Kyrpides N.C."/>
        </authorList>
    </citation>
    <scope>NUCLEOTIDE SEQUENCE</scope>
    <source>
        <strain evidence="4">DSM 17368 / JCM 12287 / NRRL B-23963</strain>
    </source>
</reference>
<gene>
    <name evidence="3" type="ordered locus">Oweho_1565</name>
</gene>
<dbReference type="Pfam" id="PF03099">
    <property type="entry name" value="BPL_LplA_LipB"/>
    <property type="match status" value="1"/>
</dbReference>
<evidence type="ECO:0000313" key="3">
    <source>
        <dbReference type="EMBL" id="AEV32555.1"/>
    </source>
</evidence>
<dbReference type="STRING" id="926562.Oweho_1565"/>
<dbReference type="eggNOG" id="COG0340">
    <property type="taxonomic scope" value="Bacteria"/>
</dbReference>
<dbReference type="PANTHER" id="PTHR12835">
    <property type="entry name" value="BIOTIN PROTEIN LIGASE"/>
    <property type="match status" value="1"/>
</dbReference>
<proteinExistence type="predicted"/>
<evidence type="ECO:0000256" key="1">
    <source>
        <dbReference type="ARBA" id="ARBA00022598"/>
    </source>
</evidence>
<protein>
    <submittedName>
        <fullName evidence="3">BirA, biotin-(Acetyl-CoA-carboxylase) ligase</fullName>
    </submittedName>
</protein>
<dbReference type="CDD" id="cd16442">
    <property type="entry name" value="BPL"/>
    <property type="match status" value="1"/>
</dbReference>
<dbReference type="HOGENOM" id="CLU_051096_3_1_10"/>
<dbReference type="NCBIfam" id="TIGR00121">
    <property type="entry name" value="birA_ligase"/>
    <property type="match status" value="1"/>
</dbReference>